<sequence>MRTHSSRAWIGHWLLAVALLHTLASALWFGPTLQAMWQQGLFNTVGADALRGAVSWFVLFGVLLALLAMAITPLERAGQAPALRRLGWGTMALTALGLLLMPLSGFWLALPAALALLRKR</sequence>
<dbReference type="InterPro" id="IPR045590">
    <property type="entry name" value="DUF6463"/>
</dbReference>
<keyword evidence="1" id="KW-0472">Membrane</keyword>
<gene>
    <name evidence="2" type="ORF">HNP55_000130</name>
</gene>
<feature type="transmembrane region" description="Helical" evidence="1">
    <location>
        <begin position="86"/>
        <end position="110"/>
    </location>
</feature>
<feature type="transmembrane region" description="Helical" evidence="1">
    <location>
        <begin position="12"/>
        <end position="33"/>
    </location>
</feature>
<dbReference type="Pfam" id="PF20064">
    <property type="entry name" value="DUF6463"/>
    <property type="match status" value="1"/>
</dbReference>
<evidence type="ECO:0000313" key="3">
    <source>
        <dbReference type="Proteomes" id="UP000562027"/>
    </source>
</evidence>
<keyword evidence="1" id="KW-0812">Transmembrane</keyword>
<dbReference type="RefSeq" id="WP_221439416.1">
    <property type="nucleotide sequence ID" value="NZ_JACHLP010000001.1"/>
</dbReference>
<dbReference type="EMBL" id="JACHLP010000001">
    <property type="protein sequence ID" value="MBB4841635.1"/>
    <property type="molecule type" value="Genomic_DNA"/>
</dbReference>
<protein>
    <submittedName>
        <fullName evidence="2">Uncharacterized protein</fullName>
    </submittedName>
</protein>
<proteinExistence type="predicted"/>
<reference evidence="2 3" key="1">
    <citation type="submission" date="2020-08" db="EMBL/GenBank/DDBJ databases">
        <title>Functional genomics of gut bacteria from endangered species of beetles.</title>
        <authorList>
            <person name="Carlos-Shanley C."/>
        </authorList>
    </citation>
    <scope>NUCLEOTIDE SEQUENCE [LARGE SCALE GENOMIC DNA]</scope>
    <source>
        <strain evidence="2 3">S00239</strain>
    </source>
</reference>
<organism evidence="2 3">
    <name type="scientific">Roseateles oligotrophus</name>
    <dbReference type="NCBI Taxonomy" id="1769250"/>
    <lineage>
        <taxon>Bacteria</taxon>
        <taxon>Pseudomonadati</taxon>
        <taxon>Pseudomonadota</taxon>
        <taxon>Betaproteobacteria</taxon>
        <taxon>Burkholderiales</taxon>
        <taxon>Sphaerotilaceae</taxon>
        <taxon>Roseateles</taxon>
    </lineage>
</organism>
<evidence type="ECO:0000313" key="2">
    <source>
        <dbReference type="EMBL" id="MBB4841635.1"/>
    </source>
</evidence>
<name>A0A840L526_9BURK</name>
<evidence type="ECO:0000256" key="1">
    <source>
        <dbReference type="SAM" id="Phobius"/>
    </source>
</evidence>
<dbReference type="Proteomes" id="UP000562027">
    <property type="component" value="Unassembled WGS sequence"/>
</dbReference>
<comment type="caution">
    <text evidence="2">The sequence shown here is derived from an EMBL/GenBank/DDBJ whole genome shotgun (WGS) entry which is preliminary data.</text>
</comment>
<dbReference type="AlphaFoldDB" id="A0A840L526"/>
<accession>A0A840L526</accession>
<feature type="transmembrane region" description="Helical" evidence="1">
    <location>
        <begin position="53"/>
        <end position="74"/>
    </location>
</feature>
<keyword evidence="3" id="KW-1185">Reference proteome</keyword>
<keyword evidence="1" id="KW-1133">Transmembrane helix</keyword>